<dbReference type="InterPro" id="IPR011009">
    <property type="entry name" value="Kinase-like_dom_sf"/>
</dbReference>
<evidence type="ECO:0000256" key="5">
    <source>
        <dbReference type="ARBA" id="ARBA00022777"/>
    </source>
</evidence>
<evidence type="ECO:0000256" key="4">
    <source>
        <dbReference type="ARBA" id="ARBA00022741"/>
    </source>
</evidence>
<dbReference type="InterPro" id="IPR012341">
    <property type="entry name" value="6hp_glycosidase-like_sf"/>
</dbReference>
<dbReference type="InterPro" id="IPR007822">
    <property type="entry name" value="LANC-like"/>
</dbReference>
<keyword evidence="4" id="KW-0547">Nucleotide-binding</keyword>
<keyword evidence="3" id="KW-0808">Transferase</keyword>
<dbReference type="InterPro" id="IPR057929">
    <property type="entry name" value="RamC_N"/>
</dbReference>
<dbReference type="SMART" id="SM00220">
    <property type="entry name" value="S_TKc"/>
    <property type="match status" value="1"/>
</dbReference>
<evidence type="ECO:0000256" key="8">
    <source>
        <dbReference type="ARBA" id="ARBA00048679"/>
    </source>
</evidence>
<dbReference type="Pfam" id="PF25816">
    <property type="entry name" value="RamC_N"/>
    <property type="match status" value="1"/>
</dbReference>
<organism evidence="10 11">
    <name type="scientific">Streptomyces chrestomyceticus</name>
    <dbReference type="NCBI Taxonomy" id="68185"/>
    <lineage>
        <taxon>Bacteria</taxon>
        <taxon>Bacillati</taxon>
        <taxon>Actinomycetota</taxon>
        <taxon>Actinomycetes</taxon>
        <taxon>Kitasatosporales</taxon>
        <taxon>Streptomycetaceae</taxon>
        <taxon>Streptomyces</taxon>
    </lineage>
</organism>
<dbReference type="SMART" id="SM01260">
    <property type="entry name" value="LANC_like"/>
    <property type="match status" value="1"/>
</dbReference>
<evidence type="ECO:0000256" key="1">
    <source>
        <dbReference type="ARBA" id="ARBA00012513"/>
    </source>
</evidence>
<dbReference type="InterPro" id="IPR000719">
    <property type="entry name" value="Prot_kinase_dom"/>
</dbReference>
<evidence type="ECO:0000256" key="2">
    <source>
        <dbReference type="ARBA" id="ARBA00022527"/>
    </source>
</evidence>
<dbReference type="Gene3D" id="1.50.10.10">
    <property type="match status" value="2"/>
</dbReference>
<name>A0ABU7WQV0_9ACTN</name>
<sequence>MDPTYGPYIVADSDWYEPLERCDDAASRFSLTKCELPVDWQRNQHGVWEVLTPVSGPRLPDQGWKIHITATIDTAEETIEQAWAVCRRLNLPFKFLRSRRVTHVLNSKYANRAASGKVITAYPRNTEELRVALTDLDALLGGRPGPYILSDRRWNRGPVSVRYGAFTLMWCELPDGSRVPALRDPSGNAVPDRRQPAFTVPEWADIPDFLAVSFATALAEADDTLNGYKVIKALHFSNGGGVYLAETPDGTEVVLKEARPHAGLDASGADAVERLRNEWSALEAVGHLSFVPRPIEYFTAWEHHYLVMEHIQGESLGTWMGRDYPLTRHAPGERVRAVYTTLVLDYLRQVEAAVEALHNAGLAFGDLHPHNILIRDTDTIALVDFELATAVDTERTTVLGAPGFIEPSLTSARDCDLYALGCCQLTAVMPLTGLLQRTPAVVGHLVEMATSAFPTLPAAYVEQMTERLALSPDLRPHLPGHRAQAVPALTPPRAEALLGGIDGSADTTRSDRLFPGDIAGHRDGAALGLAHGSPGVLLAQLSAGAGVAPGHLSWLERAARQAPGRTPLGLYDGLAGTAWLFHRIGHPLAGELIDRILSSQLPSSPGLFSGLTGIAHLLLDAGEPDEGLKLAAAVCDRVGEKDVLDRPGLMYGWSGPAVLLARCARLTGDGEWAKAAAAAVRADLKHARELDGTLQMNSSQRLLPYLAEGSAGVALAAMALPEAQATAIDVDGIVSGAARAAAVETVVQGGLFNGRSGLAYFLSHASAHVPQAPSWAEHQVRLLSLHVADHDGSQVLHGDQLLRLSADLATGSAGALLALQATKTSGARLLPGAHPGQE</sequence>
<evidence type="ECO:0000313" key="10">
    <source>
        <dbReference type="EMBL" id="MEF3113792.1"/>
    </source>
</evidence>
<accession>A0ABU7WQV0</accession>
<comment type="catalytic activity">
    <reaction evidence="8">
        <text>L-seryl-[protein] + ATP = O-phospho-L-seryl-[protein] + ADP + H(+)</text>
        <dbReference type="Rhea" id="RHEA:17989"/>
        <dbReference type="Rhea" id="RHEA-COMP:9863"/>
        <dbReference type="Rhea" id="RHEA-COMP:11604"/>
        <dbReference type="ChEBI" id="CHEBI:15378"/>
        <dbReference type="ChEBI" id="CHEBI:29999"/>
        <dbReference type="ChEBI" id="CHEBI:30616"/>
        <dbReference type="ChEBI" id="CHEBI:83421"/>
        <dbReference type="ChEBI" id="CHEBI:456216"/>
        <dbReference type="EC" id="2.7.11.1"/>
    </reaction>
</comment>
<dbReference type="CDD" id="cd04791">
    <property type="entry name" value="LanC_SerThrkinase"/>
    <property type="match status" value="1"/>
</dbReference>
<dbReference type="PANTHER" id="PTHR24363:SF0">
    <property type="entry name" value="SERINE_THREONINE KINASE LIKE DOMAIN CONTAINING 1"/>
    <property type="match status" value="1"/>
</dbReference>
<comment type="caution">
    <text evidence="10">The sequence shown here is derived from an EMBL/GenBank/DDBJ whole genome shotgun (WGS) entry which is preliminary data.</text>
</comment>
<dbReference type="InterPro" id="IPR053524">
    <property type="entry name" value="Aerial_hyphae_peptide-synth"/>
</dbReference>
<dbReference type="PANTHER" id="PTHR24363">
    <property type="entry name" value="SERINE/THREONINE PROTEIN KINASE"/>
    <property type="match status" value="1"/>
</dbReference>
<protein>
    <recommendedName>
        <fullName evidence="1">non-specific serine/threonine protein kinase</fullName>
        <ecNumber evidence="1">2.7.11.1</ecNumber>
    </recommendedName>
</protein>
<dbReference type="Pfam" id="PF00069">
    <property type="entry name" value="Pkinase"/>
    <property type="match status" value="1"/>
</dbReference>
<dbReference type="EC" id="2.7.11.1" evidence="1"/>
<dbReference type="Proteomes" id="UP001348265">
    <property type="component" value="Unassembled WGS sequence"/>
</dbReference>
<dbReference type="RefSeq" id="WP_331786382.1">
    <property type="nucleotide sequence ID" value="NZ_JAVFKM010000004.1"/>
</dbReference>
<evidence type="ECO:0000256" key="7">
    <source>
        <dbReference type="ARBA" id="ARBA00047899"/>
    </source>
</evidence>
<dbReference type="EMBL" id="JAVFKM010000004">
    <property type="protein sequence ID" value="MEF3113792.1"/>
    <property type="molecule type" value="Genomic_DNA"/>
</dbReference>
<dbReference type="SUPFAM" id="SSF56112">
    <property type="entry name" value="Protein kinase-like (PK-like)"/>
    <property type="match status" value="1"/>
</dbReference>
<feature type="domain" description="Protein kinase" evidence="9">
    <location>
        <begin position="228"/>
        <end position="489"/>
    </location>
</feature>
<keyword evidence="5" id="KW-0418">Kinase</keyword>
<proteinExistence type="predicted"/>
<evidence type="ECO:0000256" key="6">
    <source>
        <dbReference type="ARBA" id="ARBA00022840"/>
    </source>
</evidence>
<evidence type="ECO:0000313" key="11">
    <source>
        <dbReference type="Proteomes" id="UP001348265"/>
    </source>
</evidence>
<dbReference type="Gene3D" id="1.10.510.10">
    <property type="entry name" value="Transferase(Phosphotransferase) domain 1"/>
    <property type="match status" value="1"/>
</dbReference>
<keyword evidence="6" id="KW-0067">ATP-binding</keyword>
<keyword evidence="11" id="KW-1185">Reference proteome</keyword>
<dbReference type="NCBIfam" id="NF038151">
    <property type="entry name" value="lanthi_synth_III"/>
    <property type="match status" value="1"/>
</dbReference>
<comment type="catalytic activity">
    <reaction evidence="7">
        <text>L-threonyl-[protein] + ATP = O-phospho-L-threonyl-[protein] + ADP + H(+)</text>
        <dbReference type="Rhea" id="RHEA:46608"/>
        <dbReference type="Rhea" id="RHEA-COMP:11060"/>
        <dbReference type="Rhea" id="RHEA-COMP:11605"/>
        <dbReference type="ChEBI" id="CHEBI:15378"/>
        <dbReference type="ChEBI" id="CHEBI:30013"/>
        <dbReference type="ChEBI" id="CHEBI:30616"/>
        <dbReference type="ChEBI" id="CHEBI:61977"/>
        <dbReference type="ChEBI" id="CHEBI:456216"/>
        <dbReference type="EC" id="2.7.11.1"/>
    </reaction>
</comment>
<evidence type="ECO:0000256" key="3">
    <source>
        <dbReference type="ARBA" id="ARBA00022679"/>
    </source>
</evidence>
<dbReference type="InterPro" id="IPR058053">
    <property type="entry name" value="RamC_C"/>
</dbReference>
<evidence type="ECO:0000259" key="9">
    <source>
        <dbReference type="PROSITE" id="PS50011"/>
    </source>
</evidence>
<reference evidence="10 11" key="1">
    <citation type="submission" date="2023-08" db="EMBL/GenBank/DDBJ databases">
        <authorList>
            <person name="Sharma P."/>
            <person name="Verma V."/>
            <person name="Mohan M.K."/>
            <person name="Dubey A.K."/>
        </authorList>
    </citation>
    <scope>NUCLEOTIDE SEQUENCE [LARGE SCALE GENOMIC DNA]</scope>
    <source>
        <strain evidence="10 11">ADP4</strain>
    </source>
</reference>
<dbReference type="PROSITE" id="PS50011">
    <property type="entry name" value="PROTEIN_KINASE_DOM"/>
    <property type="match status" value="1"/>
</dbReference>
<keyword evidence="2" id="KW-0723">Serine/threonine-protein kinase</keyword>
<dbReference type="SUPFAM" id="SSF158745">
    <property type="entry name" value="LanC-like"/>
    <property type="match status" value="1"/>
</dbReference>
<gene>
    <name evidence="10" type="primary">lanKC</name>
    <name evidence="10" type="ORF">RB636_11365</name>
</gene>